<keyword evidence="15" id="KW-0812">Transmembrane</keyword>
<feature type="transmembrane region" description="Helical" evidence="15">
    <location>
        <begin position="31"/>
        <end position="49"/>
    </location>
</feature>
<keyword evidence="5 13" id="KW-0732">Signal</keyword>
<evidence type="ECO:0000256" key="8">
    <source>
        <dbReference type="ARBA" id="ARBA00022844"/>
    </source>
</evidence>
<keyword evidence="2 12" id="KW-0945">Host-virus interaction</keyword>
<comment type="miscellaneous">
    <text evidence="13">In group A rotaviruses, VP7 defines the G serotype.</text>
</comment>
<keyword evidence="6 12" id="KW-1152">Outer capsid protein</keyword>
<protein>
    <recommendedName>
        <fullName evidence="12 14">Outer capsid glycoprotein VP7</fullName>
    </recommendedName>
</protein>
<gene>
    <name evidence="16" type="primary">VP7</name>
</gene>
<proteinExistence type="inferred from homology"/>
<feature type="transmembrane region" description="Helical" evidence="15">
    <location>
        <begin position="6"/>
        <end position="24"/>
    </location>
</feature>
<dbReference type="GO" id="GO:0044166">
    <property type="term" value="C:host cell endoplasmic reticulum lumen"/>
    <property type="evidence" value="ECO:0007669"/>
    <property type="project" value="UniProtKB-SubCell"/>
</dbReference>
<evidence type="ECO:0000256" key="9">
    <source>
        <dbReference type="ARBA" id="ARBA00023157"/>
    </source>
</evidence>
<comment type="PTM">
    <text evidence="13">N-glycosylated.</text>
</comment>
<keyword evidence="15" id="KW-0472">Membrane</keyword>
<dbReference type="Gene3D" id="3.40.50.11130">
    <property type="entry name" value="Glycoprotein VP7, domain 1"/>
    <property type="match status" value="1"/>
</dbReference>
<feature type="binding site" evidence="13">
    <location>
        <position position="217"/>
    </location>
    <ligand>
        <name>Ca(2+)</name>
        <dbReference type="ChEBI" id="CHEBI:29108"/>
        <label>1</label>
    </ligand>
</feature>
<evidence type="ECO:0000256" key="10">
    <source>
        <dbReference type="ARBA" id="ARBA00023180"/>
    </source>
</evidence>
<dbReference type="GO" id="GO:0039624">
    <property type="term" value="C:viral outer capsid"/>
    <property type="evidence" value="ECO:0007669"/>
    <property type="project" value="UniProtKB-UniRule"/>
</dbReference>
<keyword evidence="4 12" id="KW-0479">Metal-binding</keyword>
<feature type="binding site" evidence="13">
    <location>
        <position position="180"/>
    </location>
    <ligand>
        <name>Ca(2+)</name>
        <dbReference type="ChEBI" id="CHEBI:29108"/>
        <label>2</label>
    </ligand>
</feature>
<comment type="subcellular location">
    <subcellularLocation>
        <location evidence="12 14">Host endoplasmic reticulum lumen</location>
    </subcellularLocation>
    <subcellularLocation>
        <location evidence="12">Virion</location>
    </subcellularLocation>
    <text evidence="12">The outer layer contains 780 copies of VP7, grouped as 260 trimers. Immature double-layered particles assembled in the cytoplasm bud across the membrane of the endoplasmic reticulum, acquiring during this process a transient lipid membrane that is modified with the ER resident viral glycoproteins NSP4 and VP7; these enveloped particles also contain VP4. As the particles move towards the interior of the ER cisternae, the transient lipid membrane and the non-structural protein NSP4 are lost, while the virus surface proteins VP4 and VP7 rearrange to form the outermost virus protein layer, yielding mature infectious triple-layered particles.</text>
</comment>
<evidence type="ECO:0000313" key="17">
    <source>
        <dbReference type="Proteomes" id="UP000223197"/>
    </source>
</evidence>
<keyword evidence="9 12" id="KW-1015">Disulfide bond</keyword>
<evidence type="ECO:0000256" key="6">
    <source>
        <dbReference type="ARBA" id="ARBA00022770"/>
    </source>
</evidence>
<comment type="function">
    <text evidence="14">Rotavirus attachment and entry into the host cell probably involves multiple sequential contacts between the outer capsid proteins VP4 and VP7, and the cell receptors.</text>
</comment>
<keyword evidence="10 12" id="KW-0325">Glycoprotein</keyword>
<evidence type="ECO:0000256" key="2">
    <source>
        <dbReference type="ARBA" id="ARBA00022581"/>
    </source>
</evidence>
<keyword evidence="1 12" id="KW-0167">Capsid protein</keyword>
<evidence type="ECO:0000256" key="15">
    <source>
        <dbReference type="SAM" id="Phobius"/>
    </source>
</evidence>
<comment type="function">
    <text evidence="12">Calcium-binding protein that interacts with rotavirus cell receptors once the initial attachment by VP4 has been achieved. Rotavirus attachment and entry into the host cell probably involves multiple sequential contacts between the outer capsid proteins VP4 and VP7, and the cell receptors. Following entry into the host cell, low intracellular or intravesicular Ca(2+) concentration probably causes the calcium-stabilized VP7 trimers to dissociate from the virion. This step is probably necessary for the membrane-disrupting entry step and the release of VP4, which is locked onto the virion by VP7.</text>
</comment>
<dbReference type="Pfam" id="PF00434">
    <property type="entry name" value="VP7"/>
    <property type="match status" value="1"/>
</dbReference>
<comment type="PTM">
    <text evidence="13">The N-terminus is blocked possibly by pyroglutamic acid.</text>
</comment>
<dbReference type="Proteomes" id="UP000223197">
    <property type="component" value="Genome"/>
</dbReference>
<dbReference type="HAMAP" id="MF_04131">
    <property type="entry name" value="Rota_VP7_A"/>
    <property type="match status" value="1"/>
</dbReference>
<feature type="binding site" evidence="13">
    <location>
        <position position="231"/>
    </location>
    <ligand>
        <name>Ca(2+)</name>
        <dbReference type="ChEBI" id="CHEBI:29108"/>
        <label>2</label>
    </ligand>
</feature>
<dbReference type="GO" id="GO:0039621">
    <property type="term" value="C:T=13 icosahedral viral capsid"/>
    <property type="evidence" value="ECO:0007669"/>
    <property type="project" value="UniProtKB-UniRule"/>
</dbReference>
<comment type="miscellaneous">
    <text evidence="13">Some rotavirus strains are neuraminidase-sensitive and require sialic acid to attach to the cell surface. Some rotavirus strains are integrin-dependent. Some rotavirus strains depend on ganglioside for their entry into the host cell. Hsp70 also seems to be involved in the entry of some strains.</text>
</comment>
<evidence type="ECO:0000256" key="12">
    <source>
        <dbReference type="HAMAP-Rule" id="MF_04130"/>
    </source>
</evidence>
<evidence type="ECO:0000256" key="4">
    <source>
        <dbReference type="ARBA" id="ARBA00022723"/>
    </source>
</evidence>
<evidence type="ECO:0000256" key="11">
    <source>
        <dbReference type="ARBA" id="ARBA00023184"/>
    </source>
</evidence>
<keyword evidence="11 12" id="KW-1038">Host endoplasmic reticulum</keyword>
<dbReference type="InterPro" id="IPR042210">
    <property type="entry name" value="VP7_2"/>
</dbReference>
<keyword evidence="3 12" id="KW-1146">T=13 icosahedral capsid protein</keyword>
<evidence type="ECO:0000256" key="13">
    <source>
        <dbReference type="HAMAP-Rule" id="MF_04131"/>
    </source>
</evidence>
<dbReference type="HAMAP" id="MF_04130">
    <property type="entry name" value="Rota_VP7"/>
    <property type="match status" value="1"/>
</dbReference>
<organism evidence="16 17">
    <name type="scientific">Rotavirus A</name>
    <dbReference type="NCBI Taxonomy" id="28875"/>
    <lineage>
        <taxon>Viruses</taxon>
        <taxon>Riboviria</taxon>
        <taxon>Orthornavirae</taxon>
        <taxon>Duplornaviricota</taxon>
        <taxon>Resentoviricetes</taxon>
        <taxon>Reovirales</taxon>
        <taxon>Sedoreoviridae</taxon>
        <taxon>Rotavirus</taxon>
        <taxon>Rotavirus alphagastroenteritidis</taxon>
    </lineage>
</organism>
<dbReference type="InterPro" id="IPR042207">
    <property type="entry name" value="VP7_1"/>
</dbReference>
<dbReference type="Gene3D" id="2.60.120.800">
    <property type="entry name" value="Rotavirus outer-layer protein VP7, domain 2"/>
    <property type="match status" value="1"/>
</dbReference>
<dbReference type="InterPro" id="IPR001963">
    <property type="entry name" value="VP7"/>
</dbReference>
<comment type="caution">
    <text evidence="13">Lacks conserved residue(s) required for the propagation of feature annotation.</text>
</comment>
<evidence type="ECO:0000256" key="14">
    <source>
        <dbReference type="RuleBase" id="RU363022"/>
    </source>
</evidence>
<feature type="disulfide bond" evidence="13">
    <location>
        <begin position="85"/>
        <end position="138"/>
    </location>
</feature>
<keyword evidence="8 12" id="KW-0946">Virion</keyword>
<feature type="binding site" evidence="13">
    <location>
        <position position="98"/>
    </location>
    <ligand>
        <name>Ca(2+)</name>
        <dbReference type="ChEBI" id="CHEBI:29108"/>
        <label>1</label>
    </ligand>
</feature>
<keyword evidence="7 12" id="KW-0106">Calcium</keyword>
<accession>A0A0K0LBM7</accession>
<feature type="chain" id="PRO_5023289855" description="Outer capsid glycoprotein VP7" evidence="13">
    <location>
        <begin position="54"/>
        <end position="329"/>
    </location>
</feature>
<evidence type="ECO:0000256" key="1">
    <source>
        <dbReference type="ARBA" id="ARBA00022561"/>
    </source>
</evidence>
<name>A0A0K0LBM7_9REOV</name>
<evidence type="ECO:0000313" key="16">
    <source>
        <dbReference type="EMBL" id="AIW53342.1"/>
    </source>
</evidence>
<feature type="binding site" evidence="13">
    <location>
        <position position="219"/>
    </location>
    <ligand>
        <name>Ca(2+)</name>
        <dbReference type="ChEBI" id="CHEBI:29108"/>
        <label>1</label>
    </ligand>
</feature>
<evidence type="ECO:0000256" key="5">
    <source>
        <dbReference type="ARBA" id="ARBA00022729"/>
    </source>
</evidence>
<feature type="disulfide bond" evidence="13">
    <location>
        <begin position="199"/>
        <end position="210"/>
    </location>
</feature>
<dbReference type="EMBL" id="KM254183">
    <property type="protein sequence ID" value="AIW53342.1"/>
    <property type="molecule type" value="Genomic_RNA"/>
</dbReference>
<evidence type="ECO:0000256" key="7">
    <source>
        <dbReference type="ARBA" id="ARBA00022837"/>
    </source>
</evidence>
<feature type="binding site" evidence="13">
    <location>
        <position position="304"/>
    </location>
    <ligand>
        <name>Ca(2+)</name>
        <dbReference type="ChEBI" id="CHEBI:29108"/>
        <label>2</label>
    </ligand>
</feature>
<dbReference type="GO" id="GO:0046872">
    <property type="term" value="F:metal ion binding"/>
    <property type="evidence" value="ECO:0007669"/>
    <property type="project" value="UniProtKB-KW"/>
</dbReference>
<feature type="binding site" evidence="13">
    <location>
        <position position="232"/>
    </location>
    <ligand>
        <name>Ca(2+)</name>
        <dbReference type="ChEBI" id="CHEBI:29108"/>
        <label>2</label>
    </ligand>
</feature>
<evidence type="ECO:0000256" key="3">
    <source>
        <dbReference type="ARBA" id="ARBA00022708"/>
    </source>
</evidence>
<reference evidence="17" key="1">
    <citation type="submission" date="2014-07" db="EMBL/GenBank/DDBJ databases">
        <title>Viral metagenomic analysis of the feces of chickens with Runting-Stunting Syndrome.</title>
        <authorList>
            <person name="Kim H."/>
            <person name="Choi J."/>
            <person name="Lee H."/>
            <person name="Kwon Y."/>
        </authorList>
    </citation>
    <scope>NUCLEOTIDE SEQUENCE [LARGE SCALE GENOMIC DNA]</scope>
</reference>
<comment type="similarity">
    <text evidence="12 14">Belongs to the rotavirus VP7 family.</text>
</comment>
<keyword evidence="15" id="KW-1133">Transmembrane helix</keyword>
<feature type="disulfide bond" evidence="13">
    <location>
        <begin position="168"/>
        <end position="252"/>
    </location>
</feature>
<feature type="disulfide bond" evidence="13">
    <location>
        <begin position="194"/>
        <end position="247"/>
    </location>
</feature>
<feature type="binding site" evidence="13">
    <location>
        <position position="234"/>
    </location>
    <ligand>
        <name>Ca(2+)</name>
        <dbReference type="ChEBI" id="CHEBI:29108"/>
        <label>2</label>
    </ligand>
</feature>
<comment type="subunit">
    <text evidence="14">Homotrimer. 2 Ca(2+) ions bound at each subunit interface in the trimer hold the trimer together.</text>
</comment>
<comment type="subunit">
    <text evidence="12">Homotrimer; disulfide-linked. 2 Ca(2+) ions bound at each subunit interface in the trimer hold the trimer together. Interacts with the intermediate capsid protein VP6. Interacts with the outer capsid protein VP5*.</text>
</comment>
<feature type="binding site" evidence="13">
    <location>
        <position position="209"/>
    </location>
    <ligand>
        <name>Ca(2+)</name>
        <dbReference type="ChEBI" id="CHEBI:29108"/>
        <label>1</label>
    </ligand>
</feature>
<sequence length="329" mass="37712">MYSTECTILSIEIIFYFIIVLLIYDIIHRMASSYVFCISVFIIAVTILPRCHAQNYGVNVPITGSLDVTIQNQTVEPIGLTSTLCLYYPAEASTEIADTEWKQTISQLFLTKGWPTTSIYFNEYQDLQTFSNNPSINCDYNIILIKYDTNQGLDISEIAELLLYEWLCNEMDISLYYYQQTSEANKWIAMGTDCTVKVCPLNTQTLGIGCKTTDVSTFEQLTTTEKLAIIDVVDGVNHKIDYAVATCNVKNCMRLNQRENVAIIQVGGPEIIDVSEDPMVVPKMQRVTRINWKRWWQVFYTIVDYINTIVQAMSRRSRSLNTSAYYFRV</sequence>